<proteinExistence type="inferred from homology"/>
<dbReference type="FunFam" id="3.20.20.70:FF:000016">
    <property type="entry name" value="Triosephosphate isomerase"/>
    <property type="match status" value="1"/>
</dbReference>
<dbReference type="InterPro" id="IPR035990">
    <property type="entry name" value="TIM_sf"/>
</dbReference>
<evidence type="ECO:0000256" key="7">
    <source>
        <dbReference type="ARBA" id="ARBA00023152"/>
    </source>
</evidence>
<dbReference type="GO" id="GO:0046166">
    <property type="term" value="P:glyceraldehyde-3-phosphate biosynthetic process"/>
    <property type="evidence" value="ECO:0007669"/>
    <property type="project" value="TreeGrafter"/>
</dbReference>
<dbReference type="SUPFAM" id="SSF51351">
    <property type="entry name" value="Triosephosphate isomerase (TIM)"/>
    <property type="match status" value="1"/>
</dbReference>
<comment type="similarity">
    <text evidence="2 9 10">Belongs to the triosephosphate isomerase family.</text>
</comment>
<feature type="active site" description="Electrophile" evidence="9">
    <location>
        <position position="94"/>
    </location>
</feature>
<dbReference type="UniPathway" id="UPA00138"/>
<dbReference type="PROSITE" id="PS51440">
    <property type="entry name" value="TIM_2"/>
    <property type="match status" value="1"/>
</dbReference>
<comment type="caution">
    <text evidence="11">The sequence shown here is derived from an EMBL/GenBank/DDBJ whole genome shotgun (WGS) entry which is preliminary data.</text>
</comment>
<dbReference type="PATRIC" id="fig|1134406.4.peg.321"/>
<dbReference type="RefSeq" id="WP_075061815.1">
    <property type="nucleotide sequence ID" value="NZ_LGCL01000015.1"/>
</dbReference>
<accession>A0A0P6XVA6</accession>
<sequence length="252" mass="26153">MRKPFVAGNWKMNKTAAEAATLVGAMLPELDKIDAVEIVLCPPATAVPAVSGLVKGSKVGVGTQNLHWEESGAFTGELSPAMVAEFCGYVIIGHSERRAYFAETDETVNKKVKAALAHGLTPIMCVGETLEENEAGRTNEVVVGQVKADMAGLSAEEAAKVVVAYEPIWAIGTGKAASGDLANKVIFETIRVPLKEMFGSAAAEAVRVLYGGSVKGSNAAEFFGQAEIDGALVGGASLKAEDFLAIVKAAAL</sequence>
<dbReference type="Pfam" id="PF00121">
    <property type="entry name" value="TIM"/>
    <property type="match status" value="1"/>
</dbReference>
<keyword evidence="5 9" id="KW-0312">Gluconeogenesis</keyword>
<feature type="active site" description="Proton acceptor" evidence="9">
    <location>
        <position position="166"/>
    </location>
</feature>
<dbReference type="Gene3D" id="3.20.20.70">
    <property type="entry name" value="Aldolase class I"/>
    <property type="match status" value="1"/>
</dbReference>
<evidence type="ECO:0000313" key="11">
    <source>
        <dbReference type="EMBL" id="KPL79168.1"/>
    </source>
</evidence>
<name>A0A0P6XVA6_9CHLR</name>
<feature type="binding site" evidence="9">
    <location>
        <position position="172"/>
    </location>
    <ligand>
        <name>substrate</name>
    </ligand>
</feature>
<dbReference type="GO" id="GO:0019563">
    <property type="term" value="P:glycerol catabolic process"/>
    <property type="evidence" value="ECO:0007669"/>
    <property type="project" value="TreeGrafter"/>
</dbReference>
<evidence type="ECO:0000256" key="5">
    <source>
        <dbReference type="ARBA" id="ARBA00022432"/>
    </source>
</evidence>
<dbReference type="GO" id="GO:0004807">
    <property type="term" value="F:triose-phosphate isomerase activity"/>
    <property type="evidence" value="ECO:0007669"/>
    <property type="project" value="UniProtKB-UniRule"/>
</dbReference>
<dbReference type="InterPro" id="IPR022896">
    <property type="entry name" value="TrioseP_Isoase_bac/euk"/>
</dbReference>
<dbReference type="STRING" id="1134406.ADN00_04785"/>
<organism evidence="11 12">
    <name type="scientific">Ornatilinea apprima</name>
    <dbReference type="NCBI Taxonomy" id="1134406"/>
    <lineage>
        <taxon>Bacteria</taxon>
        <taxon>Bacillati</taxon>
        <taxon>Chloroflexota</taxon>
        <taxon>Anaerolineae</taxon>
        <taxon>Anaerolineales</taxon>
        <taxon>Anaerolineaceae</taxon>
        <taxon>Ornatilinea</taxon>
    </lineage>
</organism>
<dbReference type="HAMAP" id="MF_00147_B">
    <property type="entry name" value="TIM_B"/>
    <property type="match status" value="1"/>
</dbReference>
<evidence type="ECO:0000313" key="12">
    <source>
        <dbReference type="Proteomes" id="UP000050417"/>
    </source>
</evidence>
<dbReference type="InterPro" id="IPR000652">
    <property type="entry name" value="Triosephosphate_isomerase"/>
</dbReference>
<gene>
    <name evidence="9 11" type="primary">tpiA</name>
    <name evidence="11" type="ORF">ADN00_04785</name>
</gene>
<dbReference type="InterPro" id="IPR013785">
    <property type="entry name" value="Aldolase_TIM"/>
</dbReference>
<comment type="pathway">
    <text evidence="1 9 10">Carbohydrate degradation; glycolysis; D-glyceraldehyde 3-phosphate from glycerone phosphate: step 1/1.</text>
</comment>
<comment type="catalytic activity">
    <reaction evidence="9 10">
        <text>D-glyceraldehyde 3-phosphate = dihydroxyacetone phosphate</text>
        <dbReference type="Rhea" id="RHEA:18585"/>
        <dbReference type="ChEBI" id="CHEBI:57642"/>
        <dbReference type="ChEBI" id="CHEBI:59776"/>
        <dbReference type="EC" id="5.3.1.1"/>
    </reaction>
</comment>
<dbReference type="GO" id="GO:0006096">
    <property type="term" value="P:glycolytic process"/>
    <property type="evidence" value="ECO:0007669"/>
    <property type="project" value="UniProtKB-UniRule"/>
</dbReference>
<dbReference type="InterPro" id="IPR020861">
    <property type="entry name" value="Triosephosphate_isomerase_AS"/>
</dbReference>
<dbReference type="NCBIfam" id="TIGR00419">
    <property type="entry name" value="tim"/>
    <property type="match status" value="1"/>
</dbReference>
<evidence type="ECO:0000256" key="3">
    <source>
        <dbReference type="ARBA" id="ARBA00011940"/>
    </source>
</evidence>
<evidence type="ECO:0000256" key="2">
    <source>
        <dbReference type="ARBA" id="ARBA00007422"/>
    </source>
</evidence>
<dbReference type="GO" id="GO:0006094">
    <property type="term" value="P:gluconeogenesis"/>
    <property type="evidence" value="ECO:0007669"/>
    <property type="project" value="UniProtKB-UniRule"/>
</dbReference>
<dbReference type="CDD" id="cd00311">
    <property type="entry name" value="TIM"/>
    <property type="match status" value="1"/>
</dbReference>
<dbReference type="PANTHER" id="PTHR21139:SF42">
    <property type="entry name" value="TRIOSEPHOSPHATE ISOMERASE"/>
    <property type="match status" value="1"/>
</dbReference>
<dbReference type="EMBL" id="LGCL01000015">
    <property type="protein sequence ID" value="KPL79168.1"/>
    <property type="molecule type" value="Genomic_DNA"/>
</dbReference>
<dbReference type="AlphaFoldDB" id="A0A0P6XVA6"/>
<dbReference type="GO" id="GO:0005829">
    <property type="term" value="C:cytosol"/>
    <property type="evidence" value="ECO:0007669"/>
    <property type="project" value="TreeGrafter"/>
</dbReference>
<evidence type="ECO:0000256" key="9">
    <source>
        <dbReference type="HAMAP-Rule" id="MF_00147"/>
    </source>
</evidence>
<comment type="subcellular location">
    <subcellularLocation>
        <location evidence="9 10">Cytoplasm</location>
    </subcellularLocation>
</comment>
<dbReference type="PROSITE" id="PS00171">
    <property type="entry name" value="TIM_1"/>
    <property type="match status" value="1"/>
</dbReference>
<protein>
    <recommendedName>
        <fullName evidence="4 9">Triosephosphate isomerase</fullName>
        <shortName evidence="9">TIM</shortName>
        <shortName evidence="9">TPI</shortName>
        <ecNumber evidence="3 9">5.3.1.1</ecNumber>
    </recommendedName>
    <alternativeName>
        <fullName evidence="9">Triose-phosphate isomerase</fullName>
    </alternativeName>
</protein>
<evidence type="ECO:0000256" key="6">
    <source>
        <dbReference type="ARBA" id="ARBA00022490"/>
    </source>
</evidence>
<comment type="subunit">
    <text evidence="9 10">Homodimer.</text>
</comment>
<reference evidence="11 12" key="1">
    <citation type="submission" date="2015-07" db="EMBL/GenBank/DDBJ databases">
        <title>Genome sequence of Ornatilinea apprima DSM 23815.</title>
        <authorList>
            <person name="Hemp J."/>
            <person name="Ward L.M."/>
            <person name="Pace L.A."/>
            <person name="Fischer W.W."/>
        </authorList>
    </citation>
    <scope>NUCLEOTIDE SEQUENCE [LARGE SCALE GENOMIC DNA]</scope>
    <source>
        <strain evidence="11 12">P3M-1</strain>
    </source>
</reference>
<dbReference type="UniPathway" id="UPA00109">
    <property type="reaction ID" value="UER00189"/>
</dbReference>
<evidence type="ECO:0000256" key="10">
    <source>
        <dbReference type="RuleBase" id="RU363013"/>
    </source>
</evidence>
<comment type="function">
    <text evidence="9">Involved in the gluconeogenesis. Catalyzes stereospecifically the conversion of dihydroxyacetone phosphate (DHAP) to D-glyceraldehyde-3-phosphate (G3P).</text>
</comment>
<dbReference type="OrthoDB" id="9809429at2"/>
<comment type="pathway">
    <text evidence="9 10">Carbohydrate biosynthesis; gluconeogenesis.</text>
</comment>
<evidence type="ECO:0000256" key="8">
    <source>
        <dbReference type="ARBA" id="ARBA00023235"/>
    </source>
</evidence>
<dbReference type="Proteomes" id="UP000050417">
    <property type="component" value="Unassembled WGS sequence"/>
</dbReference>
<evidence type="ECO:0000256" key="1">
    <source>
        <dbReference type="ARBA" id="ARBA00004680"/>
    </source>
</evidence>
<evidence type="ECO:0000256" key="4">
    <source>
        <dbReference type="ARBA" id="ARBA00019397"/>
    </source>
</evidence>
<feature type="binding site" evidence="9">
    <location>
        <position position="213"/>
    </location>
    <ligand>
        <name>substrate</name>
    </ligand>
</feature>
<keyword evidence="8 9" id="KW-0413">Isomerase</keyword>
<dbReference type="EC" id="5.3.1.1" evidence="3 9"/>
<keyword evidence="7 9" id="KW-0324">Glycolysis</keyword>
<feature type="binding site" evidence="9">
    <location>
        <begin position="234"/>
        <end position="235"/>
    </location>
    <ligand>
        <name>substrate</name>
    </ligand>
</feature>
<dbReference type="PANTHER" id="PTHR21139">
    <property type="entry name" value="TRIOSEPHOSPHATE ISOMERASE"/>
    <property type="match status" value="1"/>
</dbReference>
<keyword evidence="12" id="KW-1185">Reference proteome</keyword>
<feature type="binding site" evidence="9">
    <location>
        <begin position="9"/>
        <end position="11"/>
    </location>
    <ligand>
        <name>substrate</name>
    </ligand>
</feature>
<keyword evidence="6 9" id="KW-0963">Cytoplasm</keyword>